<organism evidence="3 4">
    <name type="scientific">Ectobacillus ponti</name>
    <dbReference type="NCBI Taxonomy" id="2961894"/>
    <lineage>
        <taxon>Bacteria</taxon>
        <taxon>Bacillati</taxon>
        <taxon>Bacillota</taxon>
        <taxon>Bacilli</taxon>
        <taxon>Bacillales</taxon>
        <taxon>Bacillaceae</taxon>
        <taxon>Ectobacillus</taxon>
    </lineage>
</organism>
<comment type="caution">
    <text evidence="3">The sequence shown here is derived from an EMBL/GenBank/DDBJ whole genome shotgun (WGS) entry which is preliminary data.</text>
</comment>
<reference evidence="3" key="1">
    <citation type="submission" date="2022-07" db="EMBL/GenBank/DDBJ databases">
        <authorList>
            <person name="Li W.-J."/>
            <person name="Deng Q.-Q."/>
        </authorList>
    </citation>
    <scope>NUCLEOTIDE SEQUENCE</scope>
    <source>
        <strain evidence="3">SYSU M60031</strain>
    </source>
</reference>
<sequence>MRKIGFLGLSVLLASGLLSGCGLFQKEEPKPEPPAAADQQGGNSGQQGGNLGGQQGDRLGGQLGNQSGEQPSQTYKDVFEQYKIYQFITSFNDAGTELNMSLSKPSVYKETDTFIVFDIPANNGCYVDVFASKATGKYYFVGITSPGIDADSYKAFYSGVVIMLFLLDPSMTSDRSEALLGQLGYGTSAVQLNHKISFGNATIEVSYDSASERLYFGYKQPDAK</sequence>
<evidence type="ECO:0008006" key="5">
    <source>
        <dbReference type="Google" id="ProtNLM"/>
    </source>
</evidence>
<dbReference type="EMBL" id="JANCLT010000004">
    <property type="protein sequence ID" value="MCP8968672.1"/>
    <property type="molecule type" value="Genomic_DNA"/>
</dbReference>
<dbReference type="PROSITE" id="PS51257">
    <property type="entry name" value="PROKAR_LIPOPROTEIN"/>
    <property type="match status" value="1"/>
</dbReference>
<feature type="region of interest" description="Disordered" evidence="1">
    <location>
        <begin position="24"/>
        <end position="71"/>
    </location>
</feature>
<accession>A0AA41X4N0</accession>
<evidence type="ECO:0000313" key="3">
    <source>
        <dbReference type="EMBL" id="MCP8968672.1"/>
    </source>
</evidence>
<evidence type="ECO:0000313" key="4">
    <source>
        <dbReference type="Proteomes" id="UP001156102"/>
    </source>
</evidence>
<name>A0AA41X4N0_9BACI</name>
<keyword evidence="4" id="KW-1185">Reference proteome</keyword>
<gene>
    <name evidence="3" type="ORF">NK662_08995</name>
</gene>
<feature type="chain" id="PRO_5041229808" description="DUF5067 domain-containing protein" evidence="2">
    <location>
        <begin position="21"/>
        <end position="224"/>
    </location>
</feature>
<protein>
    <recommendedName>
        <fullName evidence="5">DUF5067 domain-containing protein</fullName>
    </recommendedName>
</protein>
<evidence type="ECO:0000256" key="1">
    <source>
        <dbReference type="SAM" id="MobiDB-lite"/>
    </source>
</evidence>
<dbReference type="AlphaFoldDB" id="A0AA41X4N0"/>
<feature type="compositionally biased region" description="Gly residues" evidence="1">
    <location>
        <begin position="42"/>
        <end position="63"/>
    </location>
</feature>
<evidence type="ECO:0000256" key="2">
    <source>
        <dbReference type="SAM" id="SignalP"/>
    </source>
</evidence>
<keyword evidence="2" id="KW-0732">Signal</keyword>
<proteinExistence type="predicted"/>
<feature type="signal peptide" evidence="2">
    <location>
        <begin position="1"/>
        <end position="20"/>
    </location>
</feature>
<dbReference type="Proteomes" id="UP001156102">
    <property type="component" value="Unassembled WGS sequence"/>
</dbReference>
<dbReference type="RefSeq" id="WP_254758595.1">
    <property type="nucleotide sequence ID" value="NZ_JANCLT010000004.1"/>
</dbReference>